<accession>A0A963YRB8</accession>
<reference evidence="1" key="2">
    <citation type="submission" date="2021-01" db="EMBL/GenBank/DDBJ databases">
        <authorList>
            <person name="Mieszkin S."/>
            <person name="Pouder E."/>
            <person name="Alain K."/>
        </authorList>
    </citation>
    <scope>NUCLEOTIDE SEQUENCE</scope>
    <source>
        <strain evidence="1">HW T2.11</strain>
    </source>
</reference>
<protein>
    <submittedName>
        <fullName evidence="1">Dodecin domain-containing protein</fullName>
    </submittedName>
</protein>
<organism evidence="1 2">
    <name type="scientific">Acidisoma silvae</name>
    <dbReference type="NCBI Taxonomy" id="2802396"/>
    <lineage>
        <taxon>Bacteria</taxon>
        <taxon>Pseudomonadati</taxon>
        <taxon>Pseudomonadota</taxon>
        <taxon>Alphaproteobacteria</taxon>
        <taxon>Acetobacterales</taxon>
        <taxon>Acidocellaceae</taxon>
        <taxon>Acidisoma</taxon>
    </lineage>
</organism>
<dbReference type="Pfam" id="PF07311">
    <property type="entry name" value="Dodecin"/>
    <property type="match status" value="1"/>
</dbReference>
<sequence>MTDHVYRLIEVVGSSPSSVEDAIQSAIAKASSTIRHIRWFEVIETRGQVENGKVAYYQVTLKVGFSLEDEHVSLRP</sequence>
<dbReference type="PANTHER" id="PTHR39324:SF1">
    <property type="entry name" value="CALCIUM DODECIN"/>
    <property type="match status" value="1"/>
</dbReference>
<evidence type="ECO:0000313" key="2">
    <source>
        <dbReference type="Proteomes" id="UP000708298"/>
    </source>
</evidence>
<dbReference type="InterPro" id="IPR025543">
    <property type="entry name" value="Dodecin-like"/>
</dbReference>
<comment type="caution">
    <text evidence="1">The sequence shown here is derived from an EMBL/GenBank/DDBJ whole genome shotgun (WGS) entry which is preliminary data.</text>
</comment>
<reference evidence="1" key="1">
    <citation type="journal article" date="2021" name="Microorganisms">
        <title>Acidisoma silvae sp. nov. and Acidisomacellulosilytica sp. nov., Two Acidophilic Bacteria Isolated from Decaying Wood, Hydrolyzing Cellulose and Producing Poly-3-hydroxybutyrate.</title>
        <authorList>
            <person name="Mieszkin S."/>
            <person name="Pouder E."/>
            <person name="Uroz S."/>
            <person name="Simon-Colin C."/>
            <person name="Alain K."/>
        </authorList>
    </citation>
    <scope>NUCLEOTIDE SEQUENCE</scope>
    <source>
        <strain evidence="1">HW T2.11</strain>
    </source>
</reference>
<dbReference type="Proteomes" id="UP000708298">
    <property type="component" value="Unassembled WGS sequence"/>
</dbReference>
<dbReference type="EMBL" id="JAESVB010000003">
    <property type="protein sequence ID" value="MCB8875436.1"/>
    <property type="molecule type" value="Genomic_DNA"/>
</dbReference>
<dbReference type="NCBIfam" id="NF043052">
    <property type="entry name" value="DodecBact"/>
    <property type="match status" value="1"/>
</dbReference>
<dbReference type="Gene3D" id="3.30.1660.10">
    <property type="entry name" value="Flavin-binding protein dodecin"/>
    <property type="match status" value="1"/>
</dbReference>
<dbReference type="AlphaFoldDB" id="A0A963YRB8"/>
<keyword evidence="2" id="KW-1185">Reference proteome</keyword>
<dbReference type="InterPro" id="IPR009923">
    <property type="entry name" value="Dodecin"/>
</dbReference>
<dbReference type="InterPro" id="IPR050049">
    <property type="entry name" value="Dodecin_bact"/>
</dbReference>
<dbReference type="InterPro" id="IPR036694">
    <property type="entry name" value="Dodecin-like_sf"/>
</dbReference>
<proteinExistence type="predicted"/>
<dbReference type="PANTHER" id="PTHR39324">
    <property type="entry name" value="CALCIUM DODECIN"/>
    <property type="match status" value="1"/>
</dbReference>
<gene>
    <name evidence="1" type="ORF">ASILVAE211_09615</name>
</gene>
<dbReference type="SUPFAM" id="SSF89807">
    <property type="entry name" value="Dodecin-like"/>
    <property type="match status" value="1"/>
</dbReference>
<name>A0A963YRB8_9PROT</name>
<dbReference type="RefSeq" id="WP_227321084.1">
    <property type="nucleotide sequence ID" value="NZ_JAESVB010000003.1"/>
</dbReference>
<evidence type="ECO:0000313" key="1">
    <source>
        <dbReference type="EMBL" id="MCB8875436.1"/>
    </source>
</evidence>